<dbReference type="InterPro" id="IPR008775">
    <property type="entry name" value="Phytyl_CoA_dOase-like"/>
</dbReference>
<dbReference type="SUPFAM" id="SSF51197">
    <property type="entry name" value="Clavaminate synthase-like"/>
    <property type="match status" value="1"/>
</dbReference>
<evidence type="ECO:0000313" key="6">
    <source>
        <dbReference type="RefSeq" id="XP_013785886.2"/>
    </source>
</evidence>
<keyword evidence="5" id="KW-1185">Reference proteome</keyword>
<gene>
    <name evidence="6" type="primary">LOC106469915</name>
</gene>
<evidence type="ECO:0000256" key="1">
    <source>
        <dbReference type="ARBA" id="ARBA00005830"/>
    </source>
</evidence>
<dbReference type="Proteomes" id="UP000694941">
    <property type="component" value="Unplaced"/>
</dbReference>
<dbReference type="Pfam" id="PF05721">
    <property type="entry name" value="PhyH"/>
    <property type="match status" value="1"/>
</dbReference>
<evidence type="ECO:0000256" key="2">
    <source>
        <dbReference type="ARBA" id="ARBA00034809"/>
    </source>
</evidence>
<protein>
    <recommendedName>
        <fullName evidence="2">phytanoyl-CoA dioxygenase</fullName>
        <ecNumber evidence="2">1.14.11.18</ecNumber>
    </recommendedName>
    <alternativeName>
        <fullName evidence="3">Phytanic acid oxidase</fullName>
    </alternativeName>
    <alternativeName>
        <fullName evidence="4">Phytanoyl-CoA alpha-hydroxylase</fullName>
    </alternativeName>
</protein>
<organism evidence="5 6">
    <name type="scientific">Limulus polyphemus</name>
    <name type="common">Atlantic horseshoe crab</name>
    <dbReference type="NCBI Taxonomy" id="6850"/>
    <lineage>
        <taxon>Eukaryota</taxon>
        <taxon>Metazoa</taxon>
        <taxon>Ecdysozoa</taxon>
        <taxon>Arthropoda</taxon>
        <taxon>Chelicerata</taxon>
        <taxon>Merostomata</taxon>
        <taxon>Xiphosura</taxon>
        <taxon>Limulidae</taxon>
        <taxon>Limulus</taxon>
    </lineage>
</organism>
<evidence type="ECO:0000256" key="4">
    <source>
        <dbReference type="ARBA" id="ARBA00034924"/>
    </source>
</evidence>
<evidence type="ECO:0000256" key="3">
    <source>
        <dbReference type="ARBA" id="ARBA00034921"/>
    </source>
</evidence>
<dbReference type="PANTHER" id="PTHR21308:SF1">
    <property type="entry name" value="PHYTANOYL-COA DIOXYGENASE, PEROXISOMAL"/>
    <property type="match status" value="1"/>
</dbReference>
<evidence type="ECO:0000313" key="5">
    <source>
        <dbReference type="Proteomes" id="UP000694941"/>
    </source>
</evidence>
<comment type="similarity">
    <text evidence="1">Belongs to the PhyH family.</text>
</comment>
<proteinExistence type="inferred from homology"/>
<name>A0ABM1BP24_LIMPO</name>
<sequence length="376" mass="43121">MFSKDGAVLFFSCIYVYEKKINIDCVGGYSLQVTEERSTDFEMAEYRMKTVFRHLNSGGNGSNRIHAFGQNNFLTEILSQKQQFIYSLPNAKLTAEQRQFYEENGFLIVQNLVSKENLQIYGERFQDLCDGKIKVPGLTMMRDISYKDHYTNEHVVNKIQDLFLDEVLFDYCRLPEVLDYVECFTGPNIMAMHTMLINKPPDSGTLSSRHPLHQDLHYFPFRPANKIVCAWTAMEPVTRENGCLVAIPGSHKGKLVQHDYPDWEGGVNKMYHGIRGMKKSEMEKRTYLEMGAGDTVFFHPILIHGSGANRTNGFRKAISCHYAASESEYIDVRGTSQENIAEEVIQIAKKLGVELRDYKDAWHLRGQLVRGKQVNL</sequence>
<dbReference type="RefSeq" id="XP_013785886.2">
    <property type="nucleotide sequence ID" value="XM_013930432.2"/>
</dbReference>
<dbReference type="PANTHER" id="PTHR21308">
    <property type="entry name" value="PHYTANOYL-COA ALPHA-HYDROXYLASE"/>
    <property type="match status" value="1"/>
</dbReference>
<dbReference type="Gene3D" id="2.60.120.620">
    <property type="entry name" value="q2cbj1_9rhob like domain"/>
    <property type="match status" value="1"/>
</dbReference>
<dbReference type="EC" id="1.14.11.18" evidence="2"/>
<dbReference type="GeneID" id="106469915"/>
<dbReference type="InterPro" id="IPR047128">
    <property type="entry name" value="PhyH"/>
</dbReference>
<accession>A0ABM1BP24</accession>
<reference evidence="6" key="1">
    <citation type="submission" date="2025-08" db="UniProtKB">
        <authorList>
            <consortium name="RefSeq"/>
        </authorList>
    </citation>
    <scope>IDENTIFICATION</scope>
    <source>
        <tissue evidence="6">Muscle</tissue>
    </source>
</reference>